<dbReference type="EMBL" id="AMQN01006848">
    <property type="status" value="NOT_ANNOTATED_CDS"/>
    <property type="molecule type" value="Genomic_DNA"/>
</dbReference>
<dbReference type="GO" id="GO:0003723">
    <property type="term" value="F:RNA binding"/>
    <property type="evidence" value="ECO:0007669"/>
    <property type="project" value="UniProtKB-UniRule"/>
</dbReference>
<name>R7UNL4_CAPTE</name>
<dbReference type="HOGENOM" id="CLU_360253_0_0_1"/>
<organism evidence="4">
    <name type="scientific">Capitella teleta</name>
    <name type="common">Polychaete worm</name>
    <dbReference type="NCBI Taxonomy" id="283909"/>
    <lineage>
        <taxon>Eukaryota</taxon>
        <taxon>Metazoa</taxon>
        <taxon>Spiralia</taxon>
        <taxon>Lophotrochozoa</taxon>
        <taxon>Annelida</taxon>
        <taxon>Polychaeta</taxon>
        <taxon>Sedentaria</taxon>
        <taxon>Scolecida</taxon>
        <taxon>Capitellidae</taxon>
        <taxon>Capitella</taxon>
    </lineage>
</organism>
<feature type="domain" description="RRM" evidence="3">
    <location>
        <begin position="517"/>
        <end position="587"/>
    </location>
</feature>
<dbReference type="InterPro" id="IPR012677">
    <property type="entry name" value="Nucleotide-bd_a/b_plait_sf"/>
</dbReference>
<dbReference type="EnsemblMetazoa" id="CapteT185430">
    <property type="protein sequence ID" value="CapteP185430"/>
    <property type="gene ID" value="CapteG185430"/>
</dbReference>
<dbReference type="PROSITE" id="PS50102">
    <property type="entry name" value="RRM"/>
    <property type="match status" value="1"/>
</dbReference>
<feature type="region of interest" description="Disordered" evidence="2">
    <location>
        <begin position="95"/>
        <end position="136"/>
    </location>
</feature>
<feature type="region of interest" description="Disordered" evidence="2">
    <location>
        <begin position="149"/>
        <end position="303"/>
    </location>
</feature>
<evidence type="ECO:0000256" key="2">
    <source>
        <dbReference type="SAM" id="MobiDB-lite"/>
    </source>
</evidence>
<protein>
    <recommendedName>
        <fullName evidence="3">RRM domain-containing protein</fullName>
    </recommendedName>
</protein>
<reference evidence="6" key="1">
    <citation type="submission" date="2012-12" db="EMBL/GenBank/DDBJ databases">
        <authorList>
            <person name="Hellsten U."/>
            <person name="Grimwood J."/>
            <person name="Chapman J.A."/>
            <person name="Shapiro H."/>
            <person name="Aerts A."/>
            <person name="Otillar R.P."/>
            <person name="Terry A.Y."/>
            <person name="Boore J.L."/>
            <person name="Simakov O."/>
            <person name="Marletaz F."/>
            <person name="Cho S.-J."/>
            <person name="Edsinger-Gonzales E."/>
            <person name="Havlak P."/>
            <person name="Kuo D.-H."/>
            <person name="Larsson T."/>
            <person name="Lv J."/>
            <person name="Arendt D."/>
            <person name="Savage R."/>
            <person name="Osoegawa K."/>
            <person name="de Jong P."/>
            <person name="Lindberg D.R."/>
            <person name="Seaver E.C."/>
            <person name="Weisblat D.A."/>
            <person name="Putnam N.H."/>
            <person name="Grigoriev I.V."/>
            <person name="Rokhsar D.S."/>
        </authorList>
    </citation>
    <scope>NUCLEOTIDE SEQUENCE</scope>
    <source>
        <strain evidence="6">I ESC-2004</strain>
    </source>
</reference>
<dbReference type="InterPro" id="IPR000504">
    <property type="entry name" value="RRM_dom"/>
</dbReference>
<gene>
    <name evidence="4" type="ORF">CAPTEDRAFT_185430</name>
</gene>
<feature type="compositionally biased region" description="Pro residues" evidence="2">
    <location>
        <begin position="294"/>
        <end position="303"/>
    </location>
</feature>
<evidence type="ECO:0000313" key="5">
    <source>
        <dbReference type="EnsemblMetazoa" id="CapteP185430"/>
    </source>
</evidence>
<proteinExistence type="predicted"/>
<feature type="compositionally biased region" description="Low complexity" evidence="2">
    <location>
        <begin position="114"/>
        <end position="128"/>
    </location>
</feature>
<feature type="compositionally biased region" description="Basic and acidic residues" evidence="2">
    <location>
        <begin position="189"/>
        <end position="226"/>
    </location>
</feature>
<sequence>MDTALTAVEKEVYNLSLQIAHLDTAEDFARTKAKLQFEGEKFDEHLSQFGNFKERETVSVDFVRVNFPATSRTKALEASIATLLRTLTVLEEKSLSKSSASPSYKETRRVTVKSSRSYDSSASSSQRRSSADAKPSLVYDKGWEETSEYARAEKRRHTPSPELPRRQSRHEDIPLLSRTRSPSPPPQREYQRVTEREESYRRSLRDRSAYDADAYSPDHRRHERALYRSRSRERRDDRYDREAYREDTRRSHDDYREDSYRRSDRSPERKDARRDRYRDQQDVYSRETEYPRESYPPAPAPEYTYEPPPSSAYAYTQPVSAPPPAYSYLPPAANPYSLPPPPQMAFPPPVASQPLFPITLPPPQQTFPTIPATLSNTPPILKSALKKTSAPSQPTWENNSFAVPTVAEVPPPAQSEVTPVTEADRILDEMSSEEATRTLIFSDLSPKTMDIAFKILLLHYGPIESYEFYIWPGVTHRGAKVVYESLHSSVTAKVRMSGIEHLGSIIQVSFGNLVVGKVLFLEDVPADFNHDDITSKFRLCGRVTRVSLFAQRAIAMVFYEDEDTALRALSYMRMNSKQAAGIKASRAHFTFSSANILIHQVDMCRASDYAMFGEQPPETEAMSAATPTVPSSLDQRIERLNSGLLPSVEPSSSLVSVPTNESMSSTGLRSIELNPFATGLNPELDLIIEGIPVAPDDYKVKPAITAHFATYTSKVIVRLYATSPTNAFRFAVVRFDRQLLSIWMKHTSAKSIFSGKRNSLFPLKAQSAYSKQKAVST</sequence>
<dbReference type="Proteomes" id="UP000014760">
    <property type="component" value="Unassembled WGS sequence"/>
</dbReference>
<evidence type="ECO:0000256" key="1">
    <source>
        <dbReference type="PROSITE-ProRule" id="PRU00176"/>
    </source>
</evidence>
<dbReference type="Gene3D" id="3.30.70.330">
    <property type="match status" value="1"/>
</dbReference>
<accession>R7UNL4</accession>
<feature type="compositionally biased region" description="Basic and acidic residues" evidence="2">
    <location>
        <begin position="163"/>
        <end position="173"/>
    </location>
</feature>
<evidence type="ECO:0000259" key="3">
    <source>
        <dbReference type="PROSITE" id="PS50102"/>
    </source>
</evidence>
<feature type="compositionally biased region" description="Basic and acidic residues" evidence="2">
    <location>
        <begin position="233"/>
        <end position="292"/>
    </location>
</feature>
<keyword evidence="6" id="KW-1185">Reference proteome</keyword>
<evidence type="ECO:0000313" key="4">
    <source>
        <dbReference type="EMBL" id="ELU08104.1"/>
    </source>
</evidence>
<dbReference type="SUPFAM" id="SSF54928">
    <property type="entry name" value="RNA-binding domain, RBD"/>
    <property type="match status" value="1"/>
</dbReference>
<reference evidence="5" key="3">
    <citation type="submission" date="2015-06" db="UniProtKB">
        <authorList>
            <consortium name="EnsemblMetazoa"/>
        </authorList>
    </citation>
    <scope>IDENTIFICATION</scope>
</reference>
<dbReference type="InterPro" id="IPR035979">
    <property type="entry name" value="RBD_domain_sf"/>
</dbReference>
<dbReference type="STRING" id="283909.R7UNL4"/>
<keyword evidence="1" id="KW-0694">RNA-binding</keyword>
<evidence type="ECO:0000313" key="6">
    <source>
        <dbReference type="Proteomes" id="UP000014760"/>
    </source>
</evidence>
<reference evidence="4 6" key="2">
    <citation type="journal article" date="2013" name="Nature">
        <title>Insights into bilaterian evolution from three spiralian genomes.</title>
        <authorList>
            <person name="Simakov O."/>
            <person name="Marletaz F."/>
            <person name="Cho S.J."/>
            <person name="Edsinger-Gonzales E."/>
            <person name="Havlak P."/>
            <person name="Hellsten U."/>
            <person name="Kuo D.H."/>
            <person name="Larsson T."/>
            <person name="Lv J."/>
            <person name="Arendt D."/>
            <person name="Savage R."/>
            <person name="Osoegawa K."/>
            <person name="de Jong P."/>
            <person name="Grimwood J."/>
            <person name="Chapman J.A."/>
            <person name="Shapiro H."/>
            <person name="Aerts A."/>
            <person name="Otillar R.P."/>
            <person name="Terry A.Y."/>
            <person name="Boore J.L."/>
            <person name="Grigoriev I.V."/>
            <person name="Lindberg D.R."/>
            <person name="Seaver E.C."/>
            <person name="Weisblat D.A."/>
            <person name="Putnam N.H."/>
            <person name="Rokhsar D.S."/>
        </authorList>
    </citation>
    <scope>NUCLEOTIDE SEQUENCE</scope>
    <source>
        <strain evidence="4 6">I ESC-2004</strain>
    </source>
</reference>
<dbReference type="EMBL" id="KB299334">
    <property type="protein sequence ID" value="ELU08104.1"/>
    <property type="molecule type" value="Genomic_DNA"/>
</dbReference>
<dbReference type="CDD" id="cd00590">
    <property type="entry name" value="RRM_SF"/>
    <property type="match status" value="1"/>
</dbReference>
<dbReference type="AlphaFoldDB" id="R7UNL4"/>